<proteinExistence type="predicted"/>
<gene>
    <name evidence="1" type="ORF">DFR85_10665</name>
</gene>
<dbReference type="GeneID" id="36832623"/>
<organism evidence="1 2">
    <name type="scientific">Acidianus brierleyi</name>
    <dbReference type="NCBI Taxonomy" id="41673"/>
    <lineage>
        <taxon>Archaea</taxon>
        <taxon>Thermoproteota</taxon>
        <taxon>Thermoprotei</taxon>
        <taxon>Sulfolobales</taxon>
        <taxon>Sulfolobaceae</taxon>
        <taxon>Acidianus</taxon>
    </lineage>
</organism>
<evidence type="ECO:0000313" key="1">
    <source>
        <dbReference type="EMBL" id="AWR94990.1"/>
    </source>
</evidence>
<dbReference type="AlphaFoldDB" id="A0A2U9IG56"/>
<dbReference type="OrthoDB" id="15130at2157"/>
<sequence>MKGDDDINEIAEEITKQYLKGSPRSKLVEAVIVLLHARPLRTSEIASNLGYETKYISSYLSYWKRKGLVYQEGGRWYLSPDGENLAKSIVDSYSNSRFREMLVIAKQVLEPVNQSINNNNSQKDTKNGKEVLSFIDSKTSNKINKRQDRDITVCISEILEKLDADERDILIFLVNRYKQWQSTYIYIDQLQEEYKADSTWLFKVLRNLQTKRIIYLYNDPRLGFRIGFSQSFKRRIENC</sequence>
<dbReference type="Proteomes" id="UP000248044">
    <property type="component" value="Chromosome"/>
</dbReference>
<dbReference type="KEGG" id="abri:DFR85_10665"/>
<evidence type="ECO:0000313" key="2">
    <source>
        <dbReference type="Proteomes" id="UP000248044"/>
    </source>
</evidence>
<protein>
    <submittedName>
        <fullName evidence="1">Replication initiator protein WhiP</fullName>
    </submittedName>
</protein>
<keyword evidence="2" id="KW-1185">Reference proteome</keyword>
<dbReference type="EMBL" id="CP029289">
    <property type="protein sequence ID" value="AWR94990.1"/>
    <property type="molecule type" value="Genomic_DNA"/>
</dbReference>
<reference evidence="1 2" key="1">
    <citation type="submission" date="2018-05" db="EMBL/GenBank/DDBJ databases">
        <title>Complete Genome Sequences of Extremely Thermoacidophilic, Metal-Mobilizing Type-Strain Members of the Archaeal Family Sulfolobaceae: Acidianus brierleyi DSM-1651T, Acidianus sulfidivorans DSM-18786T, Metallosphaera hakonensis DSM-7519T, and Metallosphaera prunae DSM-10039T.</title>
        <authorList>
            <person name="Counts J.A."/>
            <person name="Kelly R.M."/>
        </authorList>
    </citation>
    <scope>NUCLEOTIDE SEQUENCE [LARGE SCALE GENOMIC DNA]</scope>
    <source>
        <strain evidence="1 2">DSM 1651</strain>
    </source>
</reference>
<accession>A0A2U9IG56</accession>
<dbReference type="SUPFAM" id="SSF46785">
    <property type="entry name" value="Winged helix' DNA-binding domain"/>
    <property type="match status" value="1"/>
</dbReference>
<dbReference type="InterPro" id="IPR036390">
    <property type="entry name" value="WH_DNA-bd_sf"/>
</dbReference>
<name>A0A2U9IG56_9CREN</name>
<dbReference type="RefSeq" id="WP_110270871.1">
    <property type="nucleotide sequence ID" value="NZ_CP029289.2"/>
</dbReference>